<dbReference type="EMBL" id="HBUE01285672">
    <property type="protein sequence ID" value="CAG6571312.1"/>
    <property type="molecule type" value="Transcribed_RNA"/>
</dbReference>
<evidence type="ECO:0000313" key="1">
    <source>
        <dbReference type="EMBL" id="CAG6571312.1"/>
    </source>
</evidence>
<sequence length="101" mass="11321">MAHKEVGTTAEGFHSVWLKRQANEDGLGSSTYSGSVQSAFWQADGIGDKYNGRQHPGGYTCAYTITGEKKIWSCYATYRFAIVRDHRGLEFCILEEFEVDS</sequence>
<proteinExistence type="predicted"/>
<name>A0A8D8NN36_CULPI</name>
<dbReference type="AlphaFoldDB" id="A0A8D8NN36"/>
<organism evidence="1">
    <name type="scientific">Culex pipiens</name>
    <name type="common">House mosquito</name>
    <dbReference type="NCBI Taxonomy" id="7175"/>
    <lineage>
        <taxon>Eukaryota</taxon>
        <taxon>Metazoa</taxon>
        <taxon>Ecdysozoa</taxon>
        <taxon>Arthropoda</taxon>
        <taxon>Hexapoda</taxon>
        <taxon>Insecta</taxon>
        <taxon>Pterygota</taxon>
        <taxon>Neoptera</taxon>
        <taxon>Endopterygota</taxon>
        <taxon>Diptera</taxon>
        <taxon>Nematocera</taxon>
        <taxon>Culicoidea</taxon>
        <taxon>Culicidae</taxon>
        <taxon>Culicinae</taxon>
        <taxon>Culicini</taxon>
        <taxon>Culex</taxon>
        <taxon>Culex</taxon>
    </lineage>
</organism>
<protein>
    <submittedName>
        <fullName evidence="1">(northern house mosquito) hypothetical protein</fullName>
    </submittedName>
</protein>
<dbReference type="EMBL" id="HBUE01180066">
    <property type="protein sequence ID" value="CAG6519757.1"/>
    <property type="molecule type" value="Transcribed_RNA"/>
</dbReference>
<accession>A0A8D8NN36</accession>
<reference evidence="1" key="1">
    <citation type="submission" date="2021-05" db="EMBL/GenBank/DDBJ databases">
        <authorList>
            <person name="Alioto T."/>
            <person name="Alioto T."/>
            <person name="Gomez Garrido J."/>
        </authorList>
    </citation>
    <scope>NUCLEOTIDE SEQUENCE</scope>
</reference>